<evidence type="ECO:0000256" key="2">
    <source>
        <dbReference type="ARBA" id="ARBA00022729"/>
    </source>
</evidence>
<dbReference type="STRING" id="1850246.LPB138_05090"/>
<dbReference type="AlphaFoldDB" id="A0A1D8P699"/>
<protein>
    <recommendedName>
        <fullName evidence="4">Tyrosinase copper-binding domain-containing protein</fullName>
    </recommendedName>
</protein>
<dbReference type="GO" id="GO:0046872">
    <property type="term" value="F:metal ion binding"/>
    <property type="evidence" value="ECO:0007669"/>
    <property type="project" value="UniProtKB-KW"/>
</dbReference>
<keyword evidence="1" id="KW-0479">Metal-binding</keyword>
<dbReference type="EMBL" id="CP017478">
    <property type="protein sequence ID" value="AOW20093.1"/>
    <property type="molecule type" value="Genomic_DNA"/>
</dbReference>
<accession>A0A1D8P699</accession>
<dbReference type="Gene3D" id="1.10.1280.10">
    <property type="entry name" value="Di-copper center containing domain from catechol oxidase"/>
    <property type="match status" value="1"/>
</dbReference>
<dbReference type="NCBIfam" id="NF045639">
    <property type="entry name" value="GCX_COOH"/>
    <property type="match status" value="1"/>
</dbReference>
<dbReference type="Pfam" id="PF18962">
    <property type="entry name" value="Por_Secre_tail"/>
    <property type="match status" value="1"/>
</dbReference>
<dbReference type="PANTHER" id="PTHR11474">
    <property type="entry name" value="TYROSINASE FAMILY MEMBER"/>
    <property type="match status" value="1"/>
</dbReference>
<reference evidence="5 6" key="1">
    <citation type="submission" date="2016-10" db="EMBL/GenBank/DDBJ databases">
        <title>Lutibacter sp. LPB0138, isolated from marine gastropod.</title>
        <authorList>
            <person name="Kim E."/>
            <person name="Yi H."/>
        </authorList>
    </citation>
    <scope>NUCLEOTIDE SEQUENCE [LARGE SCALE GENOMIC DNA]</scope>
    <source>
        <strain evidence="5 6">LPB0138</strain>
    </source>
</reference>
<dbReference type="KEGG" id="lul:LPB138_05090"/>
<keyword evidence="3" id="KW-0186">Copper</keyword>
<feature type="domain" description="Tyrosinase copper-binding" evidence="4">
    <location>
        <begin position="228"/>
        <end position="239"/>
    </location>
</feature>
<dbReference type="InterPro" id="IPR026444">
    <property type="entry name" value="Secre_tail"/>
</dbReference>
<dbReference type="RefSeq" id="WP_070236232.1">
    <property type="nucleotide sequence ID" value="NZ_CP017478.1"/>
</dbReference>
<proteinExistence type="predicted"/>
<dbReference type="PANTHER" id="PTHR11474:SF76">
    <property type="entry name" value="SHKT DOMAIN-CONTAINING PROTEIN"/>
    <property type="match status" value="1"/>
</dbReference>
<dbReference type="SUPFAM" id="SSF48056">
    <property type="entry name" value="Di-copper centre-containing domain"/>
    <property type="match status" value="1"/>
</dbReference>
<keyword evidence="2" id="KW-0732">Signal</keyword>
<dbReference type="InterPro" id="IPR008922">
    <property type="entry name" value="Di-copper_centre_dom_sf"/>
</dbReference>
<dbReference type="OrthoDB" id="2874181at2"/>
<evidence type="ECO:0000259" key="4">
    <source>
        <dbReference type="PROSITE" id="PS00498"/>
    </source>
</evidence>
<dbReference type="GO" id="GO:0016491">
    <property type="term" value="F:oxidoreductase activity"/>
    <property type="evidence" value="ECO:0007669"/>
    <property type="project" value="InterPro"/>
</dbReference>
<dbReference type="PRINTS" id="PR00092">
    <property type="entry name" value="TYROSINASE"/>
</dbReference>
<dbReference type="Pfam" id="PF00264">
    <property type="entry name" value="Tyrosinase"/>
    <property type="match status" value="2"/>
</dbReference>
<keyword evidence="6" id="KW-1185">Reference proteome</keyword>
<evidence type="ECO:0000256" key="1">
    <source>
        <dbReference type="ARBA" id="ARBA00022723"/>
    </source>
</evidence>
<dbReference type="InterPro" id="IPR050316">
    <property type="entry name" value="Tyrosinase/Hemocyanin"/>
</dbReference>
<dbReference type="InterPro" id="IPR002227">
    <property type="entry name" value="Tyrosinase_Cu-bd"/>
</dbReference>
<evidence type="ECO:0000313" key="6">
    <source>
        <dbReference type="Proteomes" id="UP000176050"/>
    </source>
</evidence>
<dbReference type="InterPro" id="IPR055015">
    <property type="entry name" value="GCX_COOH"/>
</dbReference>
<organism evidence="5 6">
    <name type="scientific">Urechidicola croceus</name>
    <dbReference type="NCBI Taxonomy" id="1850246"/>
    <lineage>
        <taxon>Bacteria</taxon>
        <taxon>Pseudomonadati</taxon>
        <taxon>Bacteroidota</taxon>
        <taxon>Flavobacteriia</taxon>
        <taxon>Flavobacteriales</taxon>
        <taxon>Flavobacteriaceae</taxon>
        <taxon>Urechidicola</taxon>
    </lineage>
</organism>
<evidence type="ECO:0000313" key="5">
    <source>
        <dbReference type="EMBL" id="AOW20093.1"/>
    </source>
</evidence>
<gene>
    <name evidence="5" type="ORF">LPB138_05090</name>
</gene>
<name>A0A1D8P699_9FLAO</name>
<sequence length="489" mass="55972">MKKFIFIITILFILPKNLYSQAIRKNYLEMTDSEKLELQNAFYQMRDLDNDNGANDPDTDDDDLMNDLGDFHLNFFNFDGTATPDALDIHLNLANAAVLSEPEREIFFAWHRVMIFELEQMMQNYFPNISIPYWDSTQEVGYDNATVVNEINNTIFTEDFLGPFNADWGLNRNVGGRANELPNTDEINTAMSNTVFFSFSNEAERGRAHAGVHRWIGGVMPTSASSRDPVFYLHHAFVDKLWHDWQLNPANEPSAYHPDRVNMLRYDGTYSFYGTTHPSIDPDDVIDSKVYGTFYAENQLATLEDYTVSNTYKAIENFYYQFTINAGNNFNIPANTSCKFESVNEVILSPGFTAEEGSVFTAKIDSDNDINTSARGASQKGVYNPYDYNPNVQEIIFEETSLSVNDVTIIYSFPNPFKDHITLNFNQNVQNCKVEIYNMMSMVIREETYSNVSTINFAGLNNLMNGTYLLKVVDLDTDKPIIIRRFIKL</sequence>
<dbReference type="Proteomes" id="UP000176050">
    <property type="component" value="Chromosome"/>
</dbReference>
<dbReference type="PROSITE" id="PS00498">
    <property type="entry name" value="TYROSINASE_2"/>
    <property type="match status" value="1"/>
</dbReference>
<evidence type="ECO:0000256" key="3">
    <source>
        <dbReference type="ARBA" id="ARBA00023008"/>
    </source>
</evidence>
<dbReference type="NCBIfam" id="TIGR04183">
    <property type="entry name" value="Por_Secre_tail"/>
    <property type="match status" value="1"/>
</dbReference>